<proteinExistence type="predicted"/>
<comment type="caution">
    <text evidence="1">The sequence shown here is derived from an EMBL/GenBank/DDBJ whole genome shotgun (WGS) entry which is preliminary data.</text>
</comment>
<sequence>DFIKLYKDKLEVETVKKSFFKNKKILHSDIGDGTTEYIYTVGVNPVIDACSGERRGVGHATEEAVKLLNQERGTNIKRQQFSQILQDPDHKYYEEATGYFNITKVEQAELILEDTSEKYVSNTASEAEILCVYGGGSVTFKDELYNQLLEYCEQVGMYLLWIPEKYAVDMNARGMQVIKNILTRKKVR</sequence>
<feature type="non-terminal residue" evidence="1">
    <location>
        <position position="1"/>
    </location>
</feature>
<evidence type="ECO:0008006" key="3">
    <source>
        <dbReference type="Google" id="ProtNLM"/>
    </source>
</evidence>
<dbReference type="InterPro" id="IPR043129">
    <property type="entry name" value="ATPase_NBD"/>
</dbReference>
<dbReference type="Proteomes" id="UP000305222">
    <property type="component" value="Unassembled WGS sequence"/>
</dbReference>
<evidence type="ECO:0000313" key="1">
    <source>
        <dbReference type="EMBL" id="TKI81645.1"/>
    </source>
</evidence>
<dbReference type="Gene3D" id="3.30.420.40">
    <property type="match status" value="1"/>
</dbReference>
<accession>A0A4U3A2P3</accession>
<name>A0A4U3A2P3_9BACI</name>
<protein>
    <recommendedName>
        <fullName evidence="3">ParM/StbA family protein</fullName>
    </recommendedName>
</protein>
<dbReference type="EMBL" id="SZON01003149">
    <property type="protein sequence ID" value="TKI81645.1"/>
    <property type="molecule type" value="Genomic_DNA"/>
</dbReference>
<evidence type="ECO:0000313" key="2">
    <source>
        <dbReference type="Proteomes" id="UP000305222"/>
    </source>
</evidence>
<gene>
    <name evidence="1" type="ORF">FC699_33710</name>
</gene>
<reference evidence="1 2" key="1">
    <citation type="journal article" date="2019" name="Environ. Microbiol.">
        <title>An active ?-lactamase is a part of an orchestrated cell wall stress resistance network of Bacillus subtilis and related rhizosphere species.</title>
        <authorList>
            <person name="Bucher T."/>
            <person name="Keren-Paz A."/>
            <person name="Hausser J."/>
            <person name="Olender T."/>
            <person name="Cytryn E."/>
            <person name="Kolodkin-Gal I."/>
        </authorList>
    </citation>
    <scope>NUCLEOTIDE SEQUENCE [LARGE SCALE GENOMIC DNA]</scope>
    <source>
        <strain evidence="1 2">I5</strain>
    </source>
</reference>
<organism evidence="1 2">
    <name type="scientific">Bacillus wiedmannii</name>
    <dbReference type="NCBI Taxonomy" id="1890302"/>
    <lineage>
        <taxon>Bacteria</taxon>
        <taxon>Bacillati</taxon>
        <taxon>Bacillota</taxon>
        <taxon>Bacilli</taxon>
        <taxon>Bacillales</taxon>
        <taxon>Bacillaceae</taxon>
        <taxon>Bacillus</taxon>
        <taxon>Bacillus cereus group</taxon>
    </lineage>
</organism>
<dbReference type="SUPFAM" id="SSF53067">
    <property type="entry name" value="Actin-like ATPase domain"/>
    <property type="match status" value="1"/>
</dbReference>
<dbReference type="AlphaFoldDB" id="A0A4U3A2P3"/>